<keyword evidence="3" id="KW-0963">Cytoplasm</keyword>
<dbReference type="GO" id="GO:0008360">
    <property type="term" value="P:regulation of cell shape"/>
    <property type="evidence" value="ECO:0007669"/>
    <property type="project" value="UniProtKB-KW"/>
</dbReference>
<dbReference type="GO" id="GO:0005524">
    <property type="term" value="F:ATP binding"/>
    <property type="evidence" value="ECO:0007669"/>
    <property type="project" value="UniProtKB-UniRule"/>
</dbReference>
<comment type="similarity">
    <text evidence="2">Belongs to the D-alanine--D-alanine ligase family.</text>
</comment>
<dbReference type="AlphaFoldDB" id="A0A2H0WTR6"/>
<reference evidence="12" key="1">
    <citation type="submission" date="2017-09" db="EMBL/GenBank/DDBJ databases">
        <title>Depth-based differentiation of microbial function through sediment-hosted aquifers and enrichment of novel symbionts in the deep terrestrial subsurface.</title>
        <authorList>
            <person name="Probst A.J."/>
            <person name="Ladd B."/>
            <person name="Jarett J.K."/>
            <person name="Geller-Mcgrath D.E."/>
            <person name="Sieber C.M.K."/>
            <person name="Emerson J.B."/>
            <person name="Anantharaman K."/>
            <person name="Thomas B.C."/>
            <person name="Malmstrom R."/>
            <person name="Stieglmeier M."/>
            <person name="Klingl A."/>
            <person name="Woyke T."/>
            <person name="Ryan C.M."/>
            <person name="Banfield J.F."/>
        </authorList>
    </citation>
    <scope>NUCLEOTIDE SEQUENCE [LARGE SCALE GENOMIC DNA]</scope>
</reference>
<evidence type="ECO:0000256" key="1">
    <source>
        <dbReference type="ARBA" id="ARBA00004496"/>
    </source>
</evidence>
<dbReference type="Gene3D" id="3.30.470.20">
    <property type="entry name" value="ATP-grasp fold, B domain"/>
    <property type="match status" value="1"/>
</dbReference>
<dbReference type="GO" id="GO:0009252">
    <property type="term" value="P:peptidoglycan biosynthetic process"/>
    <property type="evidence" value="ECO:0007669"/>
    <property type="project" value="UniProtKB-KW"/>
</dbReference>
<dbReference type="GO" id="GO:0005737">
    <property type="term" value="C:cytoplasm"/>
    <property type="evidence" value="ECO:0007669"/>
    <property type="project" value="UniProtKB-SubCell"/>
</dbReference>
<name>A0A2H0WTR6_9BACT</name>
<feature type="domain" description="ATP-grasp" evidence="10">
    <location>
        <begin position="133"/>
        <end position="346"/>
    </location>
</feature>
<dbReference type="InterPro" id="IPR013815">
    <property type="entry name" value="ATP_grasp_subdomain_1"/>
</dbReference>
<evidence type="ECO:0000313" key="12">
    <source>
        <dbReference type="Proteomes" id="UP000231198"/>
    </source>
</evidence>
<keyword evidence="6 9" id="KW-0067">ATP-binding</keyword>
<evidence type="ECO:0000256" key="6">
    <source>
        <dbReference type="ARBA" id="ARBA00022840"/>
    </source>
</evidence>
<dbReference type="GO" id="GO:0008716">
    <property type="term" value="F:D-alanine-D-alanine ligase activity"/>
    <property type="evidence" value="ECO:0007669"/>
    <property type="project" value="InterPro"/>
</dbReference>
<evidence type="ECO:0000256" key="2">
    <source>
        <dbReference type="ARBA" id="ARBA00010871"/>
    </source>
</evidence>
<dbReference type="PANTHER" id="PTHR23132:SF23">
    <property type="entry name" value="D-ALANINE--D-ALANINE LIGASE B"/>
    <property type="match status" value="1"/>
</dbReference>
<evidence type="ECO:0000256" key="7">
    <source>
        <dbReference type="ARBA" id="ARBA00022960"/>
    </source>
</evidence>
<dbReference type="Proteomes" id="UP000231198">
    <property type="component" value="Unassembled WGS sequence"/>
</dbReference>
<dbReference type="InterPro" id="IPR000291">
    <property type="entry name" value="D-Ala_lig_Van_CS"/>
</dbReference>
<dbReference type="InterPro" id="IPR011095">
    <property type="entry name" value="Dala_Dala_lig_C"/>
</dbReference>
<keyword evidence="7" id="KW-0133">Cell shape</keyword>
<dbReference type="Gene3D" id="3.30.1490.20">
    <property type="entry name" value="ATP-grasp fold, A domain"/>
    <property type="match status" value="1"/>
</dbReference>
<evidence type="ECO:0000256" key="4">
    <source>
        <dbReference type="ARBA" id="ARBA00022598"/>
    </source>
</evidence>
<dbReference type="InterPro" id="IPR011761">
    <property type="entry name" value="ATP-grasp"/>
</dbReference>
<protein>
    <recommendedName>
        <fullName evidence="10">ATP-grasp domain-containing protein</fullName>
    </recommendedName>
</protein>
<proteinExistence type="inferred from homology"/>
<comment type="caution">
    <text evidence="11">The sequence shown here is derived from an EMBL/GenBank/DDBJ whole genome shotgun (WGS) entry which is preliminary data.</text>
</comment>
<evidence type="ECO:0000256" key="3">
    <source>
        <dbReference type="ARBA" id="ARBA00022490"/>
    </source>
</evidence>
<evidence type="ECO:0000313" key="11">
    <source>
        <dbReference type="EMBL" id="PIS16043.1"/>
    </source>
</evidence>
<dbReference type="PROSITE" id="PS00844">
    <property type="entry name" value="DALA_DALA_LIGASE_2"/>
    <property type="match status" value="1"/>
</dbReference>
<keyword evidence="8" id="KW-0573">Peptidoglycan synthesis</keyword>
<dbReference type="SUPFAM" id="SSF56059">
    <property type="entry name" value="Glutathione synthetase ATP-binding domain-like"/>
    <property type="match status" value="1"/>
</dbReference>
<keyword evidence="5 9" id="KW-0547">Nucleotide-binding</keyword>
<dbReference type="Pfam" id="PF07478">
    <property type="entry name" value="Dala_Dala_lig_C"/>
    <property type="match status" value="1"/>
</dbReference>
<gene>
    <name evidence="11" type="ORF">COT62_00400</name>
</gene>
<dbReference type="PROSITE" id="PS50975">
    <property type="entry name" value="ATP_GRASP"/>
    <property type="match status" value="1"/>
</dbReference>
<organism evidence="11 12">
    <name type="scientific">Candidatus Roizmanbacteria bacterium CG09_land_8_20_14_0_10_41_9</name>
    <dbReference type="NCBI Taxonomy" id="1974850"/>
    <lineage>
        <taxon>Bacteria</taxon>
        <taxon>Candidatus Roizmaniibacteriota</taxon>
    </lineage>
</organism>
<sequence>MLKNIRFQTRISDFIKSGKLLAFVYNIRHAYPDPNDPHTFLETDYDDPETIDCFTKHLKNCGFPVLSLEATADVEEKLGEKKEDIGLVFNYSEAIIEGDRKKQITSVCEKLGISFTGPSDKTQVLARNKAKAKSEMKKHGISVLPDQVFSDSSEPLASNMRFPLIVKPIGQGSSAGITNKSVVENEKELRKQLIEVIGRFNDSAIVEPFITGREFSIALIGNPPQILPIIEPNLKSLPKGYVAIDSLEVKWLYEEEAQDHLMCPAILDPDLKAGIEKTARQVWDSLELKDLCRIDTRCDEDGNLYVLEVNSPPGLIPPEISTTSYLPLAARKAGIEYDNLLKTIVASALLRYS</sequence>
<comment type="subcellular location">
    <subcellularLocation>
        <location evidence="1">Cytoplasm</location>
    </subcellularLocation>
</comment>
<evidence type="ECO:0000256" key="5">
    <source>
        <dbReference type="ARBA" id="ARBA00022741"/>
    </source>
</evidence>
<accession>A0A2H0WTR6</accession>
<evidence type="ECO:0000256" key="9">
    <source>
        <dbReference type="PROSITE-ProRule" id="PRU00409"/>
    </source>
</evidence>
<dbReference type="GO" id="GO:0046872">
    <property type="term" value="F:metal ion binding"/>
    <property type="evidence" value="ECO:0007669"/>
    <property type="project" value="InterPro"/>
</dbReference>
<dbReference type="PANTHER" id="PTHR23132">
    <property type="entry name" value="D-ALANINE--D-ALANINE LIGASE"/>
    <property type="match status" value="1"/>
</dbReference>
<dbReference type="EMBL" id="PEZG01000012">
    <property type="protein sequence ID" value="PIS16043.1"/>
    <property type="molecule type" value="Genomic_DNA"/>
</dbReference>
<keyword evidence="4" id="KW-0436">Ligase</keyword>
<evidence type="ECO:0000259" key="10">
    <source>
        <dbReference type="PROSITE" id="PS50975"/>
    </source>
</evidence>
<evidence type="ECO:0000256" key="8">
    <source>
        <dbReference type="ARBA" id="ARBA00022984"/>
    </source>
</evidence>